<name>A0ABT1FUY5_9BACT</name>
<feature type="transmembrane region" description="Helical" evidence="1">
    <location>
        <begin position="15"/>
        <end position="36"/>
    </location>
</feature>
<gene>
    <name evidence="2" type="ORF">NCI00_24240</name>
</gene>
<dbReference type="EMBL" id="JAMZEL010000014">
    <property type="protein sequence ID" value="MCP1385569.1"/>
    <property type="molecule type" value="Genomic_DNA"/>
</dbReference>
<keyword evidence="3" id="KW-1185">Reference proteome</keyword>
<reference evidence="2 3" key="1">
    <citation type="submission" date="2022-06" db="EMBL/GenBank/DDBJ databases">
        <title>Runella sp. S5 genome sequencing.</title>
        <authorList>
            <person name="Park S."/>
        </authorList>
    </citation>
    <scope>NUCLEOTIDE SEQUENCE [LARGE SCALE GENOMIC DNA]</scope>
    <source>
        <strain evidence="2 3">S5</strain>
    </source>
</reference>
<feature type="transmembrane region" description="Helical" evidence="1">
    <location>
        <begin position="110"/>
        <end position="129"/>
    </location>
</feature>
<evidence type="ECO:0008006" key="4">
    <source>
        <dbReference type="Google" id="ProtNLM"/>
    </source>
</evidence>
<keyword evidence="1" id="KW-1133">Transmembrane helix</keyword>
<sequence length="134" mass="15514">MNERLLDYRFYGTGAFLSFVALIVLPLIFGSLYYYYVHGSFEGLDTNKPIDERSKTLIIRIVLVVMCVLFYFLSIMLFAFLIETFLKAQQGINNQNHPTAAFIAENKHRIIGLIQKIILVISIIGIVLFQRLYR</sequence>
<dbReference type="Proteomes" id="UP001204772">
    <property type="component" value="Unassembled WGS sequence"/>
</dbReference>
<keyword evidence="1" id="KW-0472">Membrane</keyword>
<organism evidence="2 3">
    <name type="scientific">Runella salmonicolor</name>
    <dbReference type="NCBI Taxonomy" id="2950278"/>
    <lineage>
        <taxon>Bacteria</taxon>
        <taxon>Pseudomonadati</taxon>
        <taxon>Bacteroidota</taxon>
        <taxon>Cytophagia</taxon>
        <taxon>Cytophagales</taxon>
        <taxon>Spirosomataceae</taxon>
        <taxon>Runella</taxon>
    </lineage>
</organism>
<feature type="transmembrane region" description="Helical" evidence="1">
    <location>
        <begin position="57"/>
        <end position="82"/>
    </location>
</feature>
<accession>A0ABT1FUY5</accession>
<evidence type="ECO:0000313" key="3">
    <source>
        <dbReference type="Proteomes" id="UP001204772"/>
    </source>
</evidence>
<proteinExistence type="predicted"/>
<keyword evidence="1" id="KW-0812">Transmembrane</keyword>
<evidence type="ECO:0000313" key="2">
    <source>
        <dbReference type="EMBL" id="MCP1385569.1"/>
    </source>
</evidence>
<dbReference type="RefSeq" id="WP_253532061.1">
    <property type="nucleotide sequence ID" value="NZ_JAMZEL010000014.1"/>
</dbReference>
<protein>
    <recommendedName>
        <fullName evidence="4">Interferon-induced transmembrane protein</fullName>
    </recommendedName>
</protein>
<comment type="caution">
    <text evidence="2">The sequence shown here is derived from an EMBL/GenBank/DDBJ whole genome shotgun (WGS) entry which is preliminary data.</text>
</comment>
<evidence type="ECO:0000256" key="1">
    <source>
        <dbReference type="SAM" id="Phobius"/>
    </source>
</evidence>